<feature type="region of interest" description="Disordered" evidence="6">
    <location>
        <begin position="155"/>
        <end position="177"/>
    </location>
</feature>
<dbReference type="AlphaFoldDB" id="A0AAD5ZPN4"/>
<dbReference type="PANTHER" id="PTHR31391">
    <property type="entry name" value="B3 DOMAIN-CONTAINING PROTEIN OS11G0197600-RELATED"/>
    <property type="match status" value="1"/>
</dbReference>
<dbReference type="InterPro" id="IPR003340">
    <property type="entry name" value="B3_DNA-bd"/>
</dbReference>
<gene>
    <name evidence="8" type="ORF">LUZ61_005381</name>
</gene>
<comment type="subcellular location">
    <subcellularLocation>
        <location evidence="1">Nucleus</location>
    </subcellularLocation>
</comment>
<feature type="compositionally biased region" description="Pro residues" evidence="6">
    <location>
        <begin position="38"/>
        <end position="47"/>
    </location>
</feature>
<dbReference type="Pfam" id="PF02362">
    <property type="entry name" value="B3"/>
    <property type="match status" value="2"/>
</dbReference>
<dbReference type="SMART" id="SM01019">
    <property type="entry name" value="B3"/>
    <property type="match status" value="2"/>
</dbReference>
<keyword evidence="2" id="KW-0805">Transcription regulation</keyword>
<sequence length="379" mass="42874">MSNKRVRDENPSEGSGGSGQSKKRGRGRPRKIASSPVATPPPPPPPTEITSSGNSFFKVFFPDTSTVKLRIPPAFCQQIDKKSINGTASLKGQSGHKWQVDLMQSKDDLYFESGWRDFVFDHSIQAGEILVFHYEGQSNFSVQVFDRSACEKESAFSAQPSKSSKEKSHSGKSILQQEPTSALVVVKKEEPEDFTDSRLLMSTKTPEQPSYKRWLSHNTNDRSLTEVTKRKRVPPIVSQRRPVTQEEIDNTLEKAKSFESEKPFMSIVMRNSYVYCSFFLNLPGDFVRENLPKTNAKLTLWDPTGKSWPVNYVCYNARQGALSGGWGKAAVGNNLEIHDVVVFELIKKNHLKMHIYRVVEEITPFRRGCEVRRESMQTC</sequence>
<dbReference type="PANTHER" id="PTHR31391:SF155">
    <property type="entry name" value="B3 DOMAIN-CONTAINING PROTEIN OS11G0197600"/>
    <property type="match status" value="1"/>
</dbReference>
<evidence type="ECO:0000256" key="4">
    <source>
        <dbReference type="ARBA" id="ARBA00023163"/>
    </source>
</evidence>
<keyword evidence="4" id="KW-0804">Transcription</keyword>
<organism evidence="8 9">
    <name type="scientific">Rhynchospora tenuis</name>
    <dbReference type="NCBI Taxonomy" id="198213"/>
    <lineage>
        <taxon>Eukaryota</taxon>
        <taxon>Viridiplantae</taxon>
        <taxon>Streptophyta</taxon>
        <taxon>Embryophyta</taxon>
        <taxon>Tracheophyta</taxon>
        <taxon>Spermatophyta</taxon>
        <taxon>Magnoliopsida</taxon>
        <taxon>Liliopsida</taxon>
        <taxon>Poales</taxon>
        <taxon>Cyperaceae</taxon>
        <taxon>Cyperoideae</taxon>
        <taxon>Rhynchosporeae</taxon>
        <taxon>Rhynchospora</taxon>
    </lineage>
</organism>
<dbReference type="PROSITE" id="PS50863">
    <property type="entry name" value="B3"/>
    <property type="match status" value="2"/>
</dbReference>
<reference evidence="8 9" key="1">
    <citation type="journal article" date="2022" name="Cell">
        <title>Repeat-based holocentromeres influence genome architecture and karyotype evolution.</title>
        <authorList>
            <person name="Hofstatter P.G."/>
            <person name="Thangavel G."/>
            <person name="Lux T."/>
            <person name="Neumann P."/>
            <person name="Vondrak T."/>
            <person name="Novak P."/>
            <person name="Zhang M."/>
            <person name="Costa L."/>
            <person name="Castellani M."/>
            <person name="Scott A."/>
            <person name="Toegelov H."/>
            <person name="Fuchs J."/>
            <person name="Mata-Sucre Y."/>
            <person name="Dias Y."/>
            <person name="Vanzela A.L.L."/>
            <person name="Huettel B."/>
            <person name="Almeida C.C.S."/>
            <person name="Simkova H."/>
            <person name="Souza G."/>
            <person name="Pedrosa-Harand A."/>
            <person name="Macas J."/>
            <person name="Mayer K.F.X."/>
            <person name="Houben A."/>
            <person name="Marques A."/>
        </authorList>
    </citation>
    <scope>NUCLEOTIDE SEQUENCE [LARGE SCALE GENOMIC DNA]</scope>
    <source>
        <strain evidence="8">RhyTen1mFocal</strain>
    </source>
</reference>
<dbReference type="SUPFAM" id="SSF101936">
    <property type="entry name" value="DNA-binding pseudobarrel domain"/>
    <property type="match status" value="2"/>
</dbReference>
<feature type="compositionally biased region" description="Basic and acidic residues" evidence="6">
    <location>
        <begin position="1"/>
        <end position="10"/>
    </location>
</feature>
<feature type="region of interest" description="Disordered" evidence="6">
    <location>
        <begin position="1"/>
        <end position="51"/>
    </location>
</feature>
<dbReference type="GO" id="GO:0005634">
    <property type="term" value="C:nucleus"/>
    <property type="evidence" value="ECO:0007669"/>
    <property type="project" value="UniProtKB-SubCell"/>
</dbReference>
<dbReference type="InterPro" id="IPR044837">
    <property type="entry name" value="REM16-like"/>
</dbReference>
<feature type="domain" description="TF-B3" evidence="7">
    <location>
        <begin position="265"/>
        <end position="359"/>
    </location>
</feature>
<evidence type="ECO:0000256" key="1">
    <source>
        <dbReference type="ARBA" id="ARBA00004123"/>
    </source>
</evidence>
<comment type="caution">
    <text evidence="8">The sequence shown here is derived from an EMBL/GenBank/DDBJ whole genome shotgun (WGS) entry which is preliminary data.</text>
</comment>
<keyword evidence="3" id="KW-0238">DNA-binding</keyword>
<protein>
    <recommendedName>
        <fullName evidence="7">TF-B3 domain-containing protein</fullName>
    </recommendedName>
</protein>
<evidence type="ECO:0000256" key="6">
    <source>
        <dbReference type="SAM" id="MobiDB-lite"/>
    </source>
</evidence>
<dbReference type="CDD" id="cd10017">
    <property type="entry name" value="B3_DNA"/>
    <property type="match status" value="2"/>
</dbReference>
<evidence type="ECO:0000313" key="9">
    <source>
        <dbReference type="Proteomes" id="UP001210211"/>
    </source>
</evidence>
<proteinExistence type="predicted"/>
<dbReference type="GO" id="GO:0003677">
    <property type="term" value="F:DNA binding"/>
    <property type="evidence" value="ECO:0007669"/>
    <property type="project" value="UniProtKB-KW"/>
</dbReference>
<evidence type="ECO:0000256" key="2">
    <source>
        <dbReference type="ARBA" id="ARBA00023015"/>
    </source>
</evidence>
<evidence type="ECO:0000313" key="8">
    <source>
        <dbReference type="EMBL" id="KAJ3701676.1"/>
    </source>
</evidence>
<evidence type="ECO:0000256" key="3">
    <source>
        <dbReference type="ARBA" id="ARBA00023125"/>
    </source>
</evidence>
<dbReference type="Gene3D" id="2.40.330.10">
    <property type="entry name" value="DNA-binding pseudobarrel domain"/>
    <property type="match status" value="2"/>
</dbReference>
<dbReference type="InterPro" id="IPR015300">
    <property type="entry name" value="DNA-bd_pseudobarrel_sf"/>
</dbReference>
<accession>A0AAD5ZPN4</accession>
<feature type="domain" description="TF-B3" evidence="7">
    <location>
        <begin position="54"/>
        <end position="148"/>
    </location>
</feature>
<evidence type="ECO:0000256" key="5">
    <source>
        <dbReference type="ARBA" id="ARBA00023242"/>
    </source>
</evidence>
<dbReference type="Proteomes" id="UP001210211">
    <property type="component" value="Unassembled WGS sequence"/>
</dbReference>
<dbReference type="EMBL" id="JAMRDG010000001">
    <property type="protein sequence ID" value="KAJ3701676.1"/>
    <property type="molecule type" value="Genomic_DNA"/>
</dbReference>
<keyword evidence="9" id="KW-1185">Reference proteome</keyword>
<name>A0AAD5ZPN4_9POAL</name>
<feature type="compositionally biased region" description="Basic residues" evidence="6">
    <location>
        <begin position="21"/>
        <end position="31"/>
    </location>
</feature>
<keyword evidence="5" id="KW-0539">Nucleus</keyword>
<evidence type="ECO:0000259" key="7">
    <source>
        <dbReference type="PROSITE" id="PS50863"/>
    </source>
</evidence>